<evidence type="ECO:0000256" key="4">
    <source>
        <dbReference type="ARBA" id="ARBA00023316"/>
    </source>
</evidence>
<evidence type="ECO:0000256" key="1">
    <source>
        <dbReference type="ARBA" id="ARBA00001561"/>
    </source>
</evidence>
<keyword evidence="4" id="KW-0961">Cell wall biogenesis/degradation</keyword>
<dbReference type="EMBL" id="JAPDDR010000025">
    <property type="protein sequence ID" value="MCW1917055.1"/>
    <property type="molecule type" value="Genomic_DNA"/>
</dbReference>
<comment type="caution">
    <text evidence="6">The sequence shown here is derived from an EMBL/GenBank/DDBJ whole genome shotgun (WGS) entry which is preliminary data.</text>
</comment>
<feature type="domain" description="N-acetylmuramoyl-L-alanine amidase" evidence="5">
    <location>
        <begin position="15"/>
        <end position="184"/>
    </location>
</feature>
<dbReference type="Pfam" id="PF01510">
    <property type="entry name" value="Amidase_2"/>
    <property type="match status" value="1"/>
</dbReference>
<evidence type="ECO:0000259" key="5">
    <source>
        <dbReference type="SMART" id="SM00644"/>
    </source>
</evidence>
<keyword evidence="7" id="KW-1185">Reference proteome</keyword>
<dbReference type="Gene3D" id="3.40.80.10">
    <property type="entry name" value="Peptidoglycan recognition protein-like"/>
    <property type="match status" value="1"/>
</dbReference>
<protein>
    <recommendedName>
        <fullName evidence="2">N-acetylmuramoyl-L-alanine amidase</fullName>
        <ecNumber evidence="2">3.5.1.28</ecNumber>
    </recommendedName>
</protein>
<evidence type="ECO:0000313" key="7">
    <source>
        <dbReference type="Proteomes" id="UP001165653"/>
    </source>
</evidence>
<name>A0ABT3GB92_9BACT</name>
<dbReference type="CDD" id="cd06583">
    <property type="entry name" value="PGRP"/>
    <property type="match status" value="1"/>
</dbReference>
<reference evidence="6" key="1">
    <citation type="submission" date="2022-10" db="EMBL/GenBank/DDBJ databases">
        <title>Luteolibacter sp. GHJ8, whole genome shotgun sequencing project.</title>
        <authorList>
            <person name="Zhao G."/>
            <person name="Shen L."/>
        </authorList>
    </citation>
    <scope>NUCLEOTIDE SEQUENCE</scope>
    <source>
        <strain evidence="6">GHJ8</strain>
    </source>
</reference>
<dbReference type="Proteomes" id="UP001165653">
    <property type="component" value="Unassembled WGS sequence"/>
</dbReference>
<accession>A0ABT3GB92</accession>
<dbReference type="EC" id="3.5.1.28" evidence="2"/>
<dbReference type="InterPro" id="IPR036505">
    <property type="entry name" value="Amidase/PGRP_sf"/>
</dbReference>
<comment type="catalytic activity">
    <reaction evidence="1">
        <text>Hydrolyzes the link between N-acetylmuramoyl residues and L-amino acid residues in certain cell-wall glycopeptides.</text>
        <dbReference type="EC" id="3.5.1.28"/>
    </reaction>
</comment>
<evidence type="ECO:0000313" key="6">
    <source>
        <dbReference type="EMBL" id="MCW1917055.1"/>
    </source>
</evidence>
<dbReference type="InterPro" id="IPR002502">
    <property type="entry name" value="Amidase_domain"/>
</dbReference>
<dbReference type="SMART" id="SM00644">
    <property type="entry name" value="Ami_2"/>
    <property type="match status" value="1"/>
</dbReference>
<dbReference type="InterPro" id="IPR051206">
    <property type="entry name" value="NAMLAA_amidase_2"/>
</dbReference>
<dbReference type="PANTHER" id="PTHR30417:SF1">
    <property type="entry name" value="N-ACETYLMURAMOYL-L-ALANINE AMIDASE AMID"/>
    <property type="match status" value="1"/>
</dbReference>
<dbReference type="SUPFAM" id="SSF55846">
    <property type="entry name" value="N-acetylmuramoyl-L-alanine amidase-like"/>
    <property type="match status" value="1"/>
</dbReference>
<sequence length="202" mass="22080">MKVLEDQWLSDAKRLKYPAGPEMKIRRFGIAHFTAGAAALSSYNFWLSGEARGAEAHVIIDRDGTVYQIRPFNQRCDHAGTSTWSDPKTGRVFTALNSCTIGVEFANAGDSARADGTAFTRFKLPAGVIQARHKNGGPVKSWECYPEPQILAGIAVFKAITARYNLDDLVGHEDIAPKRKVDPGPAFPMTRIRLACGFPASI</sequence>
<evidence type="ECO:0000256" key="2">
    <source>
        <dbReference type="ARBA" id="ARBA00011901"/>
    </source>
</evidence>
<dbReference type="RefSeq" id="WP_264516675.1">
    <property type="nucleotide sequence ID" value="NZ_JAPDDR010000025.1"/>
</dbReference>
<gene>
    <name evidence="6" type="ORF">OJ996_25925</name>
</gene>
<proteinExistence type="predicted"/>
<evidence type="ECO:0000256" key="3">
    <source>
        <dbReference type="ARBA" id="ARBA00022801"/>
    </source>
</evidence>
<dbReference type="GO" id="GO:0008745">
    <property type="term" value="F:N-acetylmuramoyl-L-alanine amidase activity"/>
    <property type="evidence" value="ECO:0007669"/>
    <property type="project" value="UniProtKB-EC"/>
</dbReference>
<dbReference type="PANTHER" id="PTHR30417">
    <property type="entry name" value="N-ACETYLMURAMOYL-L-ALANINE AMIDASE AMID"/>
    <property type="match status" value="1"/>
</dbReference>
<organism evidence="6 7">
    <name type="scientific">Luteolibacter rhizosphaerae</name>
    <dbReference type="NCBI Taxonomy" id="2989719"/>
    <lineage>
        <taxon>Bacteria</taxon>
        <taxon>Pseudomonadati</taxon>
        <taxon>Verrucomicrobiota</taxon>
        <taxon>Verrucomicrobiia</taxon>
        <taxon>Verrucomicrobiales</taxon>
        <taxon>Verrucomicrobiaceae</taxon>
        <taxon>Luteolibacter</taxon>
    </lineage>
</organism>
<keyword evidence="3 6" id="KW-0378">Hydrolase</keyword>